<evidence type="ECO:0000256" key="1">
    <source>
        <dbReference type="ARBA" id="ARBA00001966"/>
    </source>
</evidence>
<comment type="cofactor">
    <cofactor evidence="1">
        <name>[4Fe-4S] cluster</name>
        <dbReference type="ChEBI" id="CHEBI:49883"/>
    </cofactor>
</comment>
<dbReference type="InterPro" id="IPR000573">
    <property type="entry name" value="AconitaseA/IPMdHydase_ssu_swvl"/>
</dbReference>
<comment type="caution">
    <text evidence="9">The sequence shown here is derived from an EMBL/GenBank/DDBJ whole genome shotgun (WGS) entry which is preliminary data.</text>
</comment>
<dbReference type="Gene3D" id="3.30.499.10">
    <property type="entry name" value="Aconitase, domain 3"/>
    <property type="match status" value="2"/>
</dbReference>
<accession>A0ABS4Z0U0</accession>
<dbReference type="PROSITE" id="PS00450">
    <property type="entry name" value="ACONITASE_1"/>
    <property type="match status" value="1"/>
</dbReference>
<evidence type="ECO:0000256" key="5">
    <source>
        <dbReference type="ARBA" id="ARBA00023014"/>
    </source>
</evidence>
<feature type="region of interest" description="Disordered" evidence="6">
    <location>
        <begin position="410"/>
        <end position="441"/>
    </location>
</feature>
<dbReference type="Gene3D" id="6.10.190.10">
    <property type="match status" value="1"/>
</dbReference>
<keyword evidence="3" id="KW-0479">Metal-binding</keyword>
<dbReference type="Pfam" id="PF00694">
    <property type="entry name" value="Aconitase_C"/>
    <property type="match status" value="1"/>
</dbReference>
<dbReference type="InterPro" id="IPR044137">
    <property type="entry name" value="AcnA_IRP_Swivel"/>
</dbReference>
<keyword evidence="5" id="KW-0411">Iron-sulfur</keyword>
<dbReference type="RefSeq" id="WP_281067991.1">
    <property type="nucleotide sequence ID" value="NZ_JAGIOI010000001.1"/>
</dbReference>
<protein>
    <submittedName>
        <fullName evidence="9">Aconitate hydratase</fullName>
        <ecNumber evidence="9">4.2.1.3</ecNumber>
    </submittedName>
</protein>
<evidence type="ECO:0000256" key="4">
    <source>
        <dbReference type="ARBA" id="ARBA00023004"/>
    </source>
</evidence>
<dbReference type="EC" id="4.2.1.3" evidence="9"/>
<dbReference type="SUPFAM" id="SSF52016">
    <property type="entry name" value="LeuD/IlvD-like"/>
    <property type="match status" value="1"/>
</dbReference>
<dbReference type="Gene3D" id="3.20.19.10">
    <property type="entry name" value="Aconitase, domain 4"/>
    <property type="match status" value="1"/>
</dbReference>
<evidence type="ECO:0000313" key="9">
    <source>
        <dbReference type="EMBL" id="MBP2414653.1"/>
    </source>
</evidence>
<dbReference type="PANTHER" id="PTHR11670">
    <property type="entry name" value="ACONITASE/IRON-RESPONSIVE ELEMENT FAMILY MEMBER"/>
    <property type="match status" value="1"/>
</dbReference>
<dbReference type="EMBL" id="JAGIOI010000001">
    <property type="protein sequence ID" value="MBP2414653.1"/>
    <property type="molecule type" value="Genomic_DNA"/>
</dbReference>
<dbReference type="InterPro" id="IPR015928">
    <property type="entry name" value="Aconitase/3IPM_dehydase_swvl"/>
</dbReference>
<dbReference type="Proteomes" id="UP000711614">
    <property type="component" value="Unassembled WGS sequence"/>
</dbReference>
<dbReference type="PROSITE" id="PS01244">
    <property type="entry name" value="ACONITASE_2"/>
    <property type="match status" value="1"/>
</dbReference>
<evidence type="ECO:0000313" key="10">
    <source>
        <dbReference type="Proteomes" id="UP000711614"/>
    </source>
</evidence>
<feature type="compositionally biased region" description="Basic and acidic residues" evidence="6">
    <location>
        <begin position="426"/>
        <end position="436"/>
    </location>
</feature>
<evidence type="ECO:0000259" key="8">
    <source>
        <dbReference type="Pfam" id="PF00694"/>
    </source>
</evidence>
<dbReference type="SUPFAM" id="SSF53732">
    <property type="entry name" value="Aconitase iron-sulfur domain"/>
    <property type="match status" value="1"/>
</dbReference>
<proteinExistence type="inferred from homology"/>
<keyword evidence="9" id="KW-0456">Lyase</keyword>
<keyword evidence="4" id="KW-0408">Iron</keyword>
<comment type="similarity">
    <text evidence="2">Belongs to the aconitase/IPM isomerase family.</text>
</comment>
<dbReference type="Pfam" id="PF00330">
    <property type="entry name" value="Aconitase"/>
    <property type="match status" value="1"/>
</dbReference>
<name>A0ABS4Z0U0_9MICC</name>
<dbReference type="NCBIfam" id="NF009520">
    <property type="entry name" value="PRK12881.1"/>
    <property type="match status" value="1"/>
</dbReference>
<organism evidence="9 10">
    <name type="scientific">Arthrobacter stackebrandtii</name>
    <dbReference type="NCBI Taxonomy" id="272161"/>
    <lineage>
        <taxon>Bacteria</taxon>
        <taxon>Bacillati</taxon>
        <taxon>Actinomycetota</taxon>
        <taxon>Actinomycetes</taxon>
        <taxon>Micrococcales</taxon>
        <taxon>Micrococcaceae</taxon>
        <taxon>Arthrobacter</taxon>
    </lineage>
</organism>
<feature type="domain" description="Aconitase/3-isopropylmalate dehydratase large subunit alpha/beta/alpha" evidence="7">
    <location>
        <begin position="69"/>
        <end position="601"/>
    </location>
</feature>
<dbReference type="GO" id="GO:0003994">
    <property type="term" value="F:aconitate hydratase activity"/>
    <property type="evidence" value="ECO:0007669"/>
    <property type="project" value="UniProtKB-EC"/>
</dbReference>
<evidence type="ECO:0000256" key="3">
    <source>
        <dbReference type="ARBA" id="ARBA00022723"/>
    </source>
</evidence>
<dbReference type="InterPro" id="IPR001030">
    <property type="entry name" value="Acoase/IPM_deHydtase_lsu_aba"/>
</dbReference>
<evidence type="ECO:0000256" key="6">
    <source>
        <dbReference type="SAM" id="MobiDB-lite"/>
    </source>
</evidence>
<evidence type="ECO:0000256" key="2">
    <source>
        <dbReference type="ARBA" id="ARBA00007185"/>
    </source>
</evidence>
<keyword evidence="10" id="KW-1185">Reference proteome</keyword>
<dbReference type="NCBIfam" id="NF006757">
    <property type="entry name" value="PRK09277.1"/>
    <property type="match status" value="1"/>
</dbReference>
<dbReference type="CDD" id="cd01580">
    <property type="entry name" value="AcnA_IRP_Swivel"/>
    <property type="match status" value="1"/>
</dbReference>
<dbReference type="PRINTS" id="PR00415">
    <property type="entry name" value="ACONITASE"/>
</dbReference>
<feature type="domain" description="Aconitase A/isopropylmalate dehydratase small subunit swivel" evidence="8">
    <location>
        <begin position="731"/>
        <end position="858"/>
    </location>
</feature>
<dbReference type="InterPro" id="IPR015931">
    <property type="entry name" value="Acnase/IPM_dHydase_lsu_aba_1/3"/>
</dbReference>
<dbReference type="InterPro" id="IPR018136">
    <property type="entry name" value="Aconitase_4Fe-4S_BS"/>
</dbReference>
<dbReference type="InterPro" id="IPR006249">
    <property type="entry name" value="Aconitase/IRP2"/>
</dbReference>
<evidence type="ECO:0000259" key="7">
    <source>
        <dbReference type="Pfam" id="PF00330"/>
    </source>
</evidence>
<dbReference type="InterPro" id="IPR036008">
    <property type="entry name" value="Aconitase_4Fe-4S_dom"/>
</dbReference>
<sequence>MSSNSFNARSELAVDGERYEIYRLDAVPGSGRLPYSLKVLLENLLRNEDGRLVTADQVRAVGEWDPAAEASKEIQYTPARVLMQDFTGVPCVVDLVAMRDAMADLGGDPTKINPLIPGELVIDHSVIADVFDRPDAPRRNSELEFHRNKERYELLRWAQQSFADFLVVPPDTGICHQVNLEYLSRVVFTSERDGVKQAYPDTLVGTDSHTPMVNGLGVLGWGVGGIEAEAAMLGQPMSMLVPQVVGFKLTGELPEGTTATDLVLTVAELLRKTRVVGKFVDFFGPGVANVPLANRATLGNMSPEYGSTCAIFPIDAETLDYMRLTGRSEHQISLVEAYAKEQGIWHDPLHTPDYSQIVELDLSTVESSIAGPKRPQDRIPLRSASRAVRGLLAGEPQEVAVLAGGLDDAGDESFPASDPVAISTRIPRDEPPHEVGDSEGDGLDWPSDPASFILDGQQLTLDHGDIVIAAITSCTNTSNPSVMIGAGLLAKKAVELGLDRKPWVKTTLAPGSRVVTDYLDRAGLTPYLDKIGFGLVGYGCTTCIGNSGPLIPEVSDAVTEKDLNVSAVLSGNRNFEGRIHPEVKMNFLASPPLVIAYALAGSMHVDLLRDPLGTSAAGEPVFLKDIWPTTAEIKEVVGANLAAHMFTDGYADVYHGDENWRGMDVPEGDMFAWSNDSTYVRKPPYFEGMQREPAPVEDIVGARVLALLGDSVTTDHISPAGNIRASSPAGLYLQANGVARADFNSYGSRRGNHNVMIRGTFANIRLRNQLVPGTEGGFTRRSAGGPVETIFDASNTYLDAGTPLVVIAGTDYGSGSSRDWAAKGTMLLGVKAVIATSFERIHRSNLIGMGVLPLQFKDGDTAGTLGLTGFETYSVLGLAGADPLPREVTVRVADDDGSTRDIVTTLRIDTPAEEAYYAHGGILQYVLRQLLEN</sequence>
<reference evidence="9 10" key="1">
    <citation type="submission" date="2021-03" db="EMBL/GenBank/DDBJ databases">
        <title>Sequencing the genomes of 1000 actinobacteria strains.</title>
        <authorList>
            <person name="Klenk H.-P."/>
        </authorList>
    </citation>
    <scope>NUCLEOTIDE SEQUENCE [LARGE SCALE GENOMIC DNA]</scope>
    <source>
        <strain evidence="9 10">DSM 16005</strain>
    </source>
</reference>
<gene>
    <name evidence="9" type="ORF">JOF48_003452</name>
</gene>